<feature type="domain" description="Glycosyl hydrolase family 95 catalytic" evidence="2">
    <location>
        <begin position="344"/>
        <end position="500"/>
    </location>
</feature>
<feature type="domain" description="DUF5703" evidence="1">
    <location>
        <begin position="13"/>
        <end position="284"/>
    </location>
</feature>
<dbReference type="Pfam" id="PF22124">
    <property type="entry name" value="Glyco_hydro_95_cat"/>
    <property type="match status" value="1"/>
</dbReference>
<name>A0A9D1FLP4_9FIRM</name>
<comment type="caution">
    <text evidence="3">The sequence shown here is derived from an EMBL/GenBank/DDBJ whole genome shotgun (WGS) entry which is preliminary data.</text>
</comment>
<dbReference type="PANTHER" id="PTHR31084">
    <property type="entry name" value="ALPHA-L-FUCOSIDASE 2"/>
    <property type="match status" value="1"/>
</dbReference>
<dbReference type="InterPro" id="IPR008928">
    <property type="entry name" value="6-hairpin_glycosidase_sf"/>
</dbReference>
<dbReference type="GO" id="GO:0004560">
    <property type="term" value="F:alpha-L-fucosidase activity"/>
    <property type="evidence" value="ECO:0007669"/>
    <property type="project" value="TreeGrafter"/>
</dbReference>
<dbReference type="InterPro" id="IPR054363">
    <property type="entry name" value="GH95_cat"/>
</dbReference>
<dbReference type="SUPFAM" id="SSF48208">
    <property type="entry name" value="Six-hairpin glycosidases"/>
    <property type="match status" value="1"/>
</dbReference>
<dbReference type="GO" id="GO:0005975">
    <property type="term" value="P:carbohydrate metabolic process"/>
    <property type="evidence" value="ECO:0007669"/>
    <property type="project" value="InterPro"/>
</dbReference>
<dbReference type="Gene3D" id="2.60.40.1180">
    <property type="entry name" value="Golgi alpha-mannosidase II"/>
    <property type="match status" value="1"/>
</dbReference>
<organism evidence="3 4">
    <name type="scientific">Candidatus Merdivicinus excrementipullorum</name>
    <dbReference type="NCBI Taxonomy" id="2840867"/>
    <lineage>
        <taxon>Bacteria</taxon>
        <taxon>Bacillati</taxon>
        <taxon>Bacillota</taxon>
        <taxon>Clostridia</taxon>
        <taxon>Eubacteriales</taxon>
        <taxon>Oscillospiraceae</taxon>
        <taxon>Oscillospiraceae incertae sedis</taxon>
        <taxon>Candidatus Merdivicinus</taxon>
    </lineage>
</organism>
<evidence type="ECO:0000259" key="1">
    <source>
        <dbReference type="Pfam" id="PF18961"/>
    </source>
</evidence>
<accession>A0A9D1FLP4</accession>
<dbReference type="Pfam" id="PF18961">
    <property type="entry name" value="DUF5703_N"/>
    <property type="match status" value="1"/>
</dbReference>
<evidence type="ECO:0000313" key="3">
    <source>
        <dbReference type="EMBL" id="HIS75854.1"/>
    </source>
</evidence>
<evidence type="ECO:0000313" key="4">
    <source>
        <dbReference type="Proteomes" id="UP000824002"/>
    </source>
</evidence>
<evidence type="ECO:0008006" key="5">
    <source>
        <dbReference type="Google" id="ProtNLM"/>
    </source>
</evidence>
<dbReference type="InterPro" id="IPR043757">
    <property type="entry name" value="DUF5703_N"/>
</dbReference>
<reference evidence="3" key="2">
    <citation type="journal article" date="2021" name="PeerJ">
        <title>Extensive microbial diversity within the chicken gut microbiome revealed by metagenomics and culture.</title>
        <authorList>
            <person name="Gilroy R."/>
            <person name="Ravi A."/>
            <person name="Getino M."/>
            <person name="Pursley I."/>
            <person name="Horton D.L."/>
            <person name="Alikhan N.F."/>
            <person name="Baker D."/>
            <person name="Gharbi K."/>
            <person name="Hall N."/>
            <person name="Watson M."/>
            <person name="Adriaenssens E.M."/>
            <person name="Foster-Nyarko E."/>
            <person name="Jarju S."/>
            <person name="Secka A."/>
            <person name="Antonio M."/>
            <person name="Oren A."/>
            <person name="Chaudhuri R.R."/>
            <person name="La Ragione R."/>
            <person name="Hildebrand F."/>
            <person name="Pallen M.J."/>
        </authorList>
    </citation>
    <scope>NUCLEOTIDE SEQUENCE</scope>
    <source>
        <strain evidence="3">CHK199-13235</strain>
    </source>
</reference>
<sequence>MKDTIESYHVRVTKPGKSDVGSMPLGNGDICANVWVEQNGDICLYLSKADAWSEHLRLLKLGKLRVRLTPAPVAAEQFHQELSLKDGMLHIHFEDSQVNIRVWIDAKHPAAHVEISCGDEHTIMVTAEPWRTQPKLLEGMECHSSYLMYGSPEPVWESADVLLTNQTDAIGWYHRNETSSWRKTMDLQSLSELAGRQTDPLLHRTFGVYLTGQGMTRVNDTALTGENSTNYHIICTAYTAQTDSAEEWIKQIQKISAEVEKLDMAKVYEAHRDWWKNFWENSYIFVGNEQQGETVTRGYILQRYLNGCAGRGCYPIKFNGSLFTMEIPENSAGETFHFDPDYRRWGGPYWFQNTRLTYWPMLAAGDFELMQPFFQMYRDALPLAKYRTQAYYGHSGAFFSETMCFWGTYANQDYGWDRDNKEIGLTDNPYVRFYWSGSLELCVMMLEYAKYHRDPQFIQETLLPIATAVLEFYERHYPRDDAGKIRFAPAASLETWHHVENPLPEIVGVRTVAEGLLELLGNDLDGNLAARFQQLVNDLPPVPMGEENCRRFLLPAEKVMDTHPANTENPELYAVFPYPLYGIGKPNLDVGLETYRRRQVKDSRGWRQDAVQAACLGLTDQAREYVVQNFSDVSPDYAFPAFWGPNFDWVPDQDHGNVASLALQKMLIQQDQEKIYLLPAWPREWDVKFRLRAYGNTVVEGSVANGKLEELAVTPSSREKDVINMWEYNP</sequence>
<reference evidence="3" key="1">
    <citation type="submission" date="2020-10" db="EMBL/GenBank/DDBJ databases">
        <authorList>
            <person name="Gilroy R."/>
        </authorList>
    </citation>
    <scope>NUCLEOTIDE SEQUENCE</scope>
    <source>
        <strain evidence="3">CHK199-13235</strain>
    </source>
</reference>
<dbReference type="EMBL" id="DVJP01000027">
    <property type="protein sequence ID" value="HIS75854.1"/>
    <property type="molecule type" value="Genomic_DNA"/>
</dbReference>
<dbReference type="InterPro" id="IPR012341">
    <property type="entry name" value="6hp_glycosidase-like_sf"/>
</dbReference>
<dbReference type="Proteomes" id="UP000824002">
    <property type="component" value="Unassembled WGS sequence"/>
</dbReference>
<proteinExistence type="predicted"/>
<evidence type="ECO:0000259" key="2">
    <source>
        <dbReference type="Pfam" id="PF22124"/>
    </source>
</evidence>
<protein>
    <recommendedName>
        <fullName evidence="5">DUF5703 domain-containing protein</fullName>
    </recommendedName>
</protein>
<dbReference type="InterPro" id="IPR013780">
    <property type="entry name" value="Glyco_hydro_b"/>
</dbReference>
<gene>
    <name evidence="3" type="ORF">IAB51_03490</name>
</gene>
<dbReference type="PANTHER" id="PTHR31084:SF0">
    <property type="entry name" value="ALPHA-L-FUCOSIDASE 2"/>
    <property type="match status" value="1"/>
</dbReference>
<dbReference type="Gene3D" id="1.50.10.10">
    <property type="match status" value="1"/>
</dbReference>
<dbReference type="AlphaFoldDB" id="A0A9D1FLP4"/>